<dbReference type="PANTHER" id="PTHR31388:SF152">
    <property type="entry name" value="PEROXIDASE 20"/>
    <property type="match status" value="1"/>
</dbReference>
<feature type="disulfide bond" evidence="21">
    <location>
        <begin position="75"/>
        <end position="80"/>
    </location>
</feature>
<evidence type="ECO:0000256" key="19">
    <source>
        <dbReference type="PIRSR" id="PIRSR600823-3"/>
    </source>
</evidence>
<feature type="binding site" evidence="19">
    <location>
        <position position="255"/>
    </location>
    <ligand>
        <name>Ca(2+)</name>
        <dbReference type="ChEBI" id="CHEBI:29108"/>
        <label>2</label>
    </ligand>
</feature>
<evidence type="ECO:0000313" key="24">
    <source>
        <dbReference type="EMBL" id="GMN22887.1"/>
    </source>
</evidence>
<keyword evidence="12 22" id="KW-0560">Oxidoreductase</keyword>
<dbReference type="GO" id="GO:0020037">
    <property type="term" value="F:heme binding"/>
    <property type="evidence" value="ECO:0007669"/>
    <property type="project" value="UniProtKB-UniRule"/>
</dbReference>
<dbReference type="InterPro" id="IPR010255">
    <property type="entry name" value="Haem_peroxidase_sf"/>
</dbReference>
<feature type="signal peptide" evidence="22">
    <location>
        <begin position="1"/>
        <end position="27"/>
    </location>
</feature>
<evidence type="ECO:0000256" key="13">
    <source>
        <dbReference type="ARBA" id="ARBA00023004"/>
    </source>
</evidence>
<evidence type="ECO:0000256" key="6">
    <source>
        <dbReference type="ARBA" id="ARBA00022525"/>
    </source>
</evidence>
<dbReference type="PRINTS" id="PR00461">
    <property type="entry name" value="PLPEROXIDASE"/>
</dbReference>
<feature type="disulfide bond" evidence="21">
    <location>
        <begin position="128"/>
        <end position="334"/>
    </location>
</feature>
<comment type="function">
    <text evidence="2">Removal of H(2)O(2), oxidation of toxic reductants, biosynthesis and degradation of lignin, suberization, auxin catabolism, response to environmental stresses such as wounding, pathogen attack and oxidative stress. These functions might be dependent on each isozyme/isoform in each plant tissue.</text>
</comment>
<evidence type="ECO:0000313" key="25">
    <source>
        <dbReference type="Proteomes" id="UP001187192"/>
    </source>
</evidence>
<evidence type="ECO:0000256" key="17">
    <source>
        <dbReference type="PIRSR" id="PIRSR600823-1"/>
    </source>
</evidence>
<dbReference type="EC" id="1.11.1.7" evidence="5 22"/>
<feature type="chain" id="PRO_5041515391" description="Peroxidase" evidence="22">
    <location>
        <begin position="28"/>
        <end position="339"/>
    </location>
</feature>
<dbReference type="CDD" id="cd00693">
    <property type="entry name" value="secretory_peroxidase"/>
    <property type="match status" value="1"/>
</dbReference>
<dbReference type="GO" id="GO:0006979">
    <property type="term" value="P:response to oxidative stress"/>
    <property type="evidence" value="ECO:0007669"/>
    <property type="project" value="UniProtKB-UniRule"/>
</dbReference>
<evidence type="ECO:0000256" key="12">
    <source>
        <dbReference type="ARBA" id="ARBA00023002"/>
    </source>
</evidence>
<evidence type="ECO:0000256" key="16">
    <source>
        <dbReference type="ARBA" id="ARBA00023324"/>
    </source>
</evidence>
<feature type="site" description="Transition state stabilizer" evidence="20">
    <location>
        <position position="69"/>
    </location>
</feature>
<evidence type="ECO:0000256" key="11">
    <source>
        <dbReference type="ARBA" id="ARBA00022837"/>
    </source>
</evidence>
<keyword evidence="16 22" id="KW-0376">Hydrogen peroxide</keyword>
<feature type="binding site" description="axial binding residue" evidence="19">
    <location>
        <position position="200"/>
    </location>
    <ligand>
        <name>heme b</name>
        <dbReference type="ChEBI" id="CHEBI:60344"/>
    </ligand>
    <ligandPart>
        <name>Fe</name>
        <dbReference type="ChEBI" id="CHEBI:18248"/>
    </ligandPart>
</feature>
<comment type="similarity">
    <text evidence="22">Belongs to the peroxidase family. Classical plant (class III) peroxidase subfamily.</text>
</comment>
<organism evidence="24 25">
    <name type="scientific">Ficus carica</name>
    <name type="common">Common fig</name>
    <dbReference type="NCBI Taxonomy" id="3494"/>
    <lineage>
        <taxon>Eukaryota</taxon>
        <taxon>Viridiplantae</taxon>
        <taxon>Streptophyta</taxon>
        <taxon>Embryophyta</taxon>
        <taxon>Tracheophyta</taxon>
        <taxon>Spermatophyta</taxon>
        <taxon>Magnoliopsida</taxon>
        <taxon>eudicotyledons</taxon>
        <taxon>Gunneridae</taxon>
        <taxon>Pentapetalae</taxon>
        <taxon>rosids</taxon>
        <taxon>fabids</taxon>
        <taxon>Rosales</taxon>
        <taxon>Moraceae</taxon>
        <taxon>Ficeae</taxon>
        <taxon>Ficus</taxon>
    </lineage>
</organism>
<keyword evidence="6 22" id="KW-0964">Secreted</keyword>
<evidence type="ECO:0000256" key="9">
    <source>
        <dbReference type="ARBA" id="ARBA00022723"/>
    </source>
</evidence>
<dbReference type="Pfam" id="PF00141">
    <property type="entry name" value="peroxidase"/>
    <property type="match status" value="1"/>
</dbReference>
<comment type="catalytic activity">
    <reaction evidence="1 22">
        <text>2 a phenolic donor + H2O2 = 2 a phenolic radical donor + 2 H2O</text>
        <dbReference type="Rhea" id="RHEA:56136"/>
        <dbReference type="ChEBI" id="CHEBI:15377"/>
        <dbReference type="ChEBI" id="CHEBI:16240"/>
        <dbReference type="ChEBI" id="CHEBI:139520"/>
        <dbReference type="ChEBI" id="CHEBI:139521"/>
        <dbReference type="EC" id="1.11.1.7"/>
    </reaction>
</comment>
<comment type="similarity">
    <text evidence="4">Belongs to the peroxidase family. Ascorbate peroxidase subfamily.</text>
</comment>
<dbReference type="EMBL" id="BTGU01002872">
    <property type="protein sequence ID" value="GMN22887.1"/>
    <property type="molecule type" value="Genomic_DNA"/>
</dbReference>
<evidence type="ECO:0000256" key="18">
    <source>
        <dbReference type="PIRSR" id="PIRSR600823-2"/>
    </source>
</evidence>
<dbReference type="InterPro" id="IPR002016">
    <property type="entry name" value="Haem_peroxidase"/>
</dbReference>
<keyword evidence="11 19" id="KW-0106">Calcium</keyword>
<dbReference type="InterPro" id="IPR000823">
    <property type="entry name" value="Peroxidase_pln"/>
</dbReference>
<keyword evidence="10 22" id="KW-0732">Signal</keyword>
<evidence type="ECO:0000256" key="10">
    <source>
        <dbReference type="ARBA" id="ARBA00022729"/>
    </source>
</evidence>
<dbReference type="InterPro" id="IPR033905">
    <property type="entry name" value="Secretory_peroxidase"/>
</dbReference>
<feature type="binding site" evidence="19">
    <location>
        <position position="263"/>
    </location>
    <ligand>
        <name>Ca(2+)</name>
        <dbReference type="ChEBI" id="CHEBI:29108"/>
        <label>2</label>
    </ligand>
</feature>
<comment type="subcellular location">
    <subcellularLocation>
        <location evidence="3 22">Secreted</location>
    </subcellularLocation>
</comment>
<dbReference type="GO" id="GO:0042744">
    <property type="term" value="P:hydrogen peroxide catabolic process"/>
    <property type="evidence" value="ECO:0007669"/>
    <property type="project" value="UniProtKB-KW"/>
</dbReference>
<evidence type="ECO:0000256" key="15">
    <source>
        <dbReference type="ARBA" id="ARBA00023180"/>
    </source>
</evidence>
<evidence type="ECO:0000259" key="23">
    <source>
        <dbReference type="PROSITE" id="PS50873"/>
    </source>
</evidence>
<dbReference type="PRINTS" id="PR00458">
    <property type="entry name" value="PEROXIDASE"/>
</dbReference>
<evidence type="ECO:0000256" key="1">
    <source>
        <dbReference type="ARBA" id="ARBA00000189"/>
    </source>
</evidence>
<dbReference type="Gene3D" id="1.10.520.10">
    <property type="match status" value="1"/>
</dbReference>
<evidence type="ECO:0000256" key="8">
    <source>
        <dbReference type="ARBA" id="ARBA00022617"/>
    </source>
</evidence>
<keyword evidence="25" id="KW-1185">Reference proteome</keyword>
<feature type="binding site" evidence="19">
    <location>
        <position position="81"/>
    </location>
    <ligand>
        <name>Ca(2+)</name>
        <dbReference type="ChEBI" id="CHEBI:29108"/>
        <label>1</label>
    </ligand>
</feature>
<reference evidence="24" key="1">
    <citation type="submission" date="2023-07" db="EMBL/GenBank/DDBJ databases">
        <title>draft genome sequence of fig (Ficus carica).</title>
        <authorList>
            <person name="Takahashi T."/>
            <person name="Nishimura K."/>
        </authorList>
    </citation>
    <scope>NUCLEOTIDE SEQUENCE</scope>
</reference>
<dbReference type="AlphaFoldDB" id="A0AA88CN23"/>
<dbReference type="PROSITE" id="PS00435">
    <property type="entry name" value="PEROXIDASE_1"/>
    <property type="match status" value="1"/>
</dbReference>
<dbReference type="GO" id="GO:0005576">
    <property type="term" value="C:extracellular region"/>
    <property type="evidence" value="ECO:0007669"/>
    <property type="project" value="UniProtKB-SubCell"/>
</dbReference>
<comment type="cofactor">
    <cofactor evidence="19 22">
        <name>heme b</name>
        <dbReference type="ChEBI" id="CHEBI:60344"/>
    </cofactor>
    <text evidence="19 22">Binds 1 heme b (iron(II)-protoporphyrin IX) group per subunit.</text>
</comment>
<dbReference type="GO" id="GO:0046872">
    <property type="term" value="F:metal ion binding"/>
    <property type="evidence" value="ECO:0007669"/>
    <property type="project" value="UniProtKB-UniRule"/>
</dbReference>
<keyword evidence="13 19" id="KW-0408">Iron</keyword>
<evidence type="ECO:0000256" key="5">
    <source>
        <dbReference type="ARBA" id="ARBA00012313"/>
    </source>
</evidence>
<dbReference type="PANTHER" id="PTHR31388">
    <property type="entry name" value="PEROXIDASE 72-RELATED"/>
    <property type="match status" value="1"/>
</dbReference>
<evidence type="ECO:0000256" key="22">
    <source>
        <dbReference type="RuleBase" id="RU362060"/>
    </source>
</evidence>
<feature type="active site" description="Proton acceptor" evidence="17">
    <location>
        <position position="73"/>
    </location>
</feature>
<gene>
    <name evidence="24" type="ORF">TIFTF001_043588</name>
</gene>
<keyword evidence="15" id="KW-0325">Glycoprotein</keyword>
<feature type="binding site" evidence="18">
    <location>
        <position position="170"/>
    </location>
    <ligand>
        <name>substrate</name>
    </ligand>
</feature>
<feature type="disulfide bond" evidence="21">
    <location>
        <begin position="207"/>
        <end position="242"/>
    </location>
</feature>
<keyword evidence="9 19" id="KW-0479">Metal-binding</keyword>
<dbReference type="SUPFAM" id="SSF48113">
    <property type="entry name" value="Heme-dependent peroxidases"/>
    <property type="match status" value="1"/>
</dbReference>
<evidence type="ECO:0000256" key="3">
    <source>
        <dbReference type="ARBA" id="ARBA00004613"/>
    </source>
</evidence>
<feature type="binding site" evidence="19">
    <location>
        <position position="77"/>
    </location>
    <ligand>
        <name>Ca(2+)</name>
        <dbReference type="ChEBI" id="CHEBI:29108"/>
        <label>1</label>
    </ligand>
</feature>
<dbReference type="PROSITE" id="PS00436">
    <property type="entry name" value="PEROXIDASE_2"/>
    <property type="match status" value="1"/>
</dbReference>
<dbReference type="Proteomes" id="UP001187192">
    <property type="component" value="Unassembled WGS sequence"/>
</dbReference>
<comment type="caution">
    <text evidence="24">The sequence shown here is derived from an EMBL/GenBank/DDBJ whole genome shotgun (WGS) entry which is preliminary data.</text>
</comment>
<evidence type="ECO:0000256" key="7">
    <source>
        <dbReference type="ARBA" id="ARBA00022559"/>
    </source>
</evidence>
<proteinExistence type="inferred from homology"/>
<feature type="binding site" evidence="19">
    <location>
        <position position="258"/>
    </location>
    <ligand>
        <name>Ca(2+)</name>
        <dbReference type="ChEBI" id="CHEBI:29108"/>
        <label>2</label>
    </ligand>
</feature>
<feature type="disulfide bond" evidence="21">
    <location>
        <begin position="42"/>
        <end position="122"/>
    </location>
</feature>
<keyword evidence="7 22" id="KW-0575">Peroxidase</keyword>
<dbReference type="InterPro" id="IPR019794">
    <property type="entry name" value="Peroxidases_AS"/>
</dbReference>
<evidence type="ECO:0000256" key="20">
    <source>
        <dbReference type="PIRSR" id="PIRSR600823-4"/>
    </source>
</evidence>
<dbReference type="PROSITE" id="PS50873">
    <property type="entry name" value="PEROXIDASE_4"/>
    <property type="match status" value="1"/>
</dbReference>
<feature type="binding site" evidence="19">
    <location>
        <position position="201"/>
    </location>
    <ligand>
        <name>Ca(2+)</name>
        <dbReference type="ChEBI" id="CHEBI:29108"/>
        <label>2</label>
    </ligand>
</feature>
<evidence type="ECO:0000256" key="4">
    <source>
        <dbReference type="ARBA" id="ARBA00006873"/>
    </source>
</evidence>
<keyword evidence="8 22" id="KW-0349">Heme</keyword>
<dbReference type="GO" id="GO:0140825">
    <property type="term" value="F:lactoperoxidase activity"/>
    <property type="evidence" value="ECO:0007669"/>
    <property type="project" value="UniProtKB-EC"/>
</dbReference>
<evidence type="ECO:0000256" key="14">
    <source>
        <dbReference type="ARBA" id="ARBA00023157"/>
    </source>
</evidence>
<dbReference type="FunFam" id="1.10.420.10:FF:000001">
    <property type="entry name" value="Peroxidase"/>
    <property type="match status" value="1"/>
</dbReference>
<feature type="domain" description="Plant heme peroxidase family profile" evidence="23">
    <location>
        <begin position="32"/>
        <end position="338"/>
    </location>
</feature>
<comment type="cofactor">
    <cofactor evidence="19 22">
        <name>Ca(2+)</name>
        <dbReference type="ChEBI" id="CHEBI:29108"/>
    </cofactor>
    <text evidence="19 22">Binds 2 calcium ions per subunit.</text>
</comment>
<feature type="binding site" evidence="19">
    <location>
        <position position="79"/>
    </location>
    <ligand>
        <name>Ca(2+)</name>
        <dbReference type="ChEBI" id="CHEBI:29108"/>
        <label>1</label>
    </ligand>
</feature>
<accession>A0AA88CN23</accession>
<feature type="binding site" evidence="19">
    <location>
        <position position="95"/>
    </location>
    <ligand>
        <name>Ca(2+)</name>
        <dbReference type="ChEBI" id="CHEBI:29108"/>
        <label>1</label>
    </ligand>
</feature>
<name>A0AA88CN23_FICCA</name>
<sequence>MENFNFNGIFLIIAILALILHANETLSEEDVPLVYDYYKETCPLAEDIVRRHVEIASVRDPRMAASLLRLHFHDCFVMGCDASVLLDDYEGTVSEKQAVPNFNSLRGFEVIDEIKYYLEESCPCKVSCADILAIAARDAVGLRGGPRWEVLLGRRDSLEASFSGANQFIPAPNSSLETLISNFELQGLDVGDLIALSGSHTMGKARCVSFRQRIYDDVNYSRKHRDKYKRYTTFRRILRSICPESGKDHTLAPLDHMTPAKFDNHYFLNILQGKGLLGSDTVLVTEDHEGEILKKVWAFASDHELFFDSFAKSIVKMGNINVLTGDQGEIRRNCRFVNT</sequence>
<feature type="binding site" evidence="19">
    <location>
        <position position="83"/>
    </location>
    <ligand>
        <name>Ca(2+)</name>
        <dbReference type="ChEBI" id="CHEBI:29108"/>
        <label>1</label>
    </ligand>
</feature>
<keyword evidence="14 21" id="KW-1015">Disulfide bond</keyword>
<evidence type="ECO:0000256" key="21">
    <source>
        <dbReference type="PIRSR" id="PIRSR600823-5"/>
    </source>
</evidence>
<protein>
    <recommendedName>
        <fullName evidence="5 22">Peroxidase</fullName>
        <ecNumber evidence="5 22">1.11.1.7</ecNumber>
    </recommendedName>
</protein>
<dbReference type="Gene3D" id="1.10.420.10">
    <property type="entry name" value="Peroxidase, domain 2"/>
    <property type="match status" value="1"/>
</dbReference>
<feature type="binding site" evidence="19">
    <location>
        <position position="74"/>
    </location>
    <ligand>
        <name>Ca(2+)</name>
        <dbReference type="ChEBI" id="CHEBI:29108"/>
        <label>1</label>
    </ligand>
</feature>
<evidence type="ECO:0000256" key="2">
    <source>
        <dbReference type="ARBA" id="ARBA00002322"/>
    </source>
</evidence>
<dbReference type="InterPro" id="IPR019793">
    <property type="entry name" value="Peroxidases_heam-ligand_BS"/>
</dbReference>
<dbReference type="FunFam" id="1.10.520.10:FF:000006">
    <property type="entry name" value="Peroxidase"/>
    <property type="match status" value="1"/>
</dbReference>